<evidence type="ECO:0000313" key="5">
    <source>
        <dbReference type="WBParaSite" id="jg20483"/>
    </source>
</evidence>
<dbReference type="Proteomes" id="UP000887574">
    <property type="component" value="Unplaced"/>
</dbReference>
<proteinExistence type="inferred from homology"/>
<reference evidence="5" key="1">
    <citation type="submission" date="2022-11" db="UniProtKB">
        <authorList>
            <consortium name="WormBaseParasite"/>
        </authorList>
    </citation>
    <scope>IDENTIFICATION</scope>
</reference>
<dbReference type="AlphaFoldDB" id="A0A915DKB3"/>
<dbReference type="Gene3D" id="3.40.50.1780">
    <property type="match status" value="1"/>
</dbReference>
<dbReference type="Pfam" id="PF02906">
    <property type="entry name" value="Fe_hyd_lg_C"/>
    <property type="match status" value="1"/>
</dbReference>
<evidence type="ECO:0000313" key="4">
    <source>
        <dbReference type="Proteomes" id="UP000887574"/>
    </source>
</evidence>
<dbReference type="PANTHER" id="PTHR11615">
    <property type="entry name" value="NITRATE, FORMATE, IRON DEHYDROGENASE"/>
    <property type="match status" value="1"/>
</dbReference>
<dbReference type="SUPFAM" id="SSF53920">
    <property type="entry name" value="Fe-only hydrogenase"/>
    <property type="match status" value="1"/>
</dbReference>
<sequence>MVGAQLRTEQKTKDLEVTTIVTDCNEPIRIAKLYGCFKNIQNAVQKLKRKRLQLDFVEVMACPTGCANGGGQIRGENTEQRTAITQNVIAAYQQLIHPQDALDLELRALQQEWSQLEPDYKNSLLTEYHSLQNDNNNLLKTSIPTW</sequence>
<comment type="function">
    <text evidence="2">Component of the cytosolic iron-sulfur (Fe/S) protein assembly machinery. Required for maturation of extramitochondrial Fe/S proteins.</text>
</comment>
<protein>
    <submittedName>
        <fullName evidence="5">Iron hydrogenase large subunit C-terminal domain-containing protein</fullName>
    </submittedName>
</protein>
<feature type="domain" description="Iron hydrogenase large subunit C-terminal" evidence="3">
    <location>
        <begin position="13"/>
        <end position="70"/>
    </location>
</feature>
<accession>A0A915DKB3</accession>
<keyword evidence="4" id="KW-1185">Reference proteome</keyword>
<dbReference type="InterPro" id="IPR004108">
    <property type="entry name" value="Fe_hydrogenase_lsu_C"/>
</dbReference>
<dbReference type="InterPro" id="IPR009016">
    <property type="entry name" value="Fe_hydrogenase"/>
</dbReference>
<evidence type="ECO:0000259" key="3">
    <source>
        <dbReference type="Pfam" id="PF02906"/>
    </source>
</evidence>
<evidence type="ECO:0000256" key="1">
    <source>
        <dbReference type="ARBA" id="ARBA00006596"/>
    </source>
</evidence>
<evidence type="ECO:0000256" key="2">
    <source>
        <dbReference type="ARBA" id="ARBA00025700"/>
    </source>
</evidence>
<dbReference type="Gene3D" id="3.40.950.10">
    <property type="entry name" value="Fe-only Hydrogenase (Larger Subunit), Chain L, domain 3"/>
    <property type="match status" value="1"/>
</dbReference>
<name>A0A915DKB3_9BILA</name>
<dbReference type="WBParaSite" id="jg20483">
    <property type="protein sequence ID" value="jg20483"/>
    <property type="gene ID" value="jg20483"/>
</dbReference>
<organism evidence="4 5">
    <name type="scientific">Ditylenchus dipsaci</name>
    <dbReference type="NCBI Taxonomy" id="166011"/>
    <lineage>
        <taxon>Eukaryota</taxon>
        <taxon>Metazoa</taxon>
        <taxon>Ecdysozoa</taxon>
        <taxon>Nematoda</taxon>
        <taxon>Chromadorea</taxon>
        <taxon>Rhabditida</taxon>
        <taxon>Tylenchina</taxon>
        <taxon>Tylenchomorpha</taxon>
        <taxon>Sphaerularioidea</taxon>
        <taxon>Anguinidae</taxon>
        <taxon>Anguininae</taxon>
        <taxon>Ditylenchus</taxon>
    </lineage>
</organism>
<dbReference type="InterPro" id="IPR050340">
    <property type="entry name" value="Cytosolic_Fe-S_CAF"/>
</dbReference>
<comment type="similarity">
    <text evidence="1">Belongs to the NARF family.</text>
</comment>